<proteinExistence type="predicted"/>
<dbReference type="EMBL" id="GGEC01093030">
    <property type="protein sequence ID" value="MBX73514.1"/>
    <property type="molecule type" value="Transcribed_RNA"/>
</dbReference>
<dbReference type="AlphaFoldDB" id="A0A2P2R305"/>
<organism evidence="1">
    <name type="scientific">Rhizophora mucronata</name>
    <name type="common">Asiatic mangrove</name>
    <dbReference type="NCBI Taxonomy" id="61149"/>
    <lineage>
        <taxon>Eukaryota</taxon>
        <taxon>Viridiplantae</taxon>
        <taxon>Streptophyta</taxon>
        <taxon>Embryophyta</taxon>
        <taxon>Tracheophyta</taxon>
        <taxon>Spermatophyta</taxon>
        <taxon>Magnoliopsida</taxon>
        <taxon>eudicotyledons</taxon>
        <taxon>Gunneridae</taxon>
        <taxon>Pentapetalae</taxon>
        <taxon>rosids</taxon>
        <taxon>fabids</taxon>
        <taxon>Malpighiales</taxon>
        <taxon>Rhizophoraceae</taxon>
        <taxon>Rhizophora</taxon>
    </lineage>
</organism>
<sequence>MCTLISRQVLSKGCETVLI</sequence>
<accession>A0A2P2R305</accession>
<evidence type="ECO:0000313" key="1">
    <source>
        <dbReference type="EMBL" id="MBX73514.1"/>
    </source>
</evidence>
<name>A0A2P2R305_RHIMU</name>
<reference evidence="1" key="1">
    <citation type="submission" date="2018-02" db="EMBL/GenBank/DDBJ databases">
        <title>Rhizophora mucronata_Transcriptome.</title>
        <authorList>
            <person name="Meera S.P."/>
            <person name="Sreeshan A."/>
            <person name="Augustine A."/>
        </authorList>
    </citation>
    <scope>NUCLEOTIDE SEQUENCE</scope>
    <source>
        <tissue evidence="1">Leaf</tissue>
    </source>
</reference>
<protein>
    <submittedName>
        <fullName evidence="1">Uncharacterized protein</fullName>
    </submittedName>
</protein>